<evidence type="ECO:0000256" key="1">
    <source>
        <dbReference type="SAM" id="SignalP"/>
    </source>
</evidence>
<gene>
    <name evidence="2" type="ORF">QJ522_04615</name>
</gene>
<evidence type="ECO:0000313" key="2">
    <source>
        <dbReference type="EMBL" id="MDI6448317.1"/>
    </source>
</evidence>
<evidence type="ECO:0000313" key="3">
    <source>
        <dbReference type="Proteomes" id="UP001431776"/>
    </source>
</evidence>
<comment type="caution">
    <text evidence="2">The sequence shown here is derived from an EMBL/GenBank/DDBJ whole genome shotgun (WGS) entry which is preliminary data.</text>
</comment>
<dbReference type="Proteomes" id="UP001431776">
    <property type="component" value="Unassembled WGS sequence"/>
</dbReference>
<keyword evidence="1" id="KW-0732">Signal</keyword>
<organism evidence="2 3">
    <name type="scientific">Anaerobaca lacustris</name>
    <dbReference type="NCBI Taxonomy" id="3044600"/>
    <lineage>
        <taxon>Bacteria</taxon>
        <taxon>Pseudomonadati</taxon>
        <taxon>Planctomycetota</taxon>
        <taxon>Phycisphaerae</taxon>
        <taxon>Sedimentisphaerales</taxon>
        <taxon>Anaerobacaceae</taxon>
        <taxon>Anaerobaca</taxon>
    </lineage>
</organism>
<sequence>MRNLAKTFVVFAACLAVSDAASAMNMASPFVSVSFQGAPAKLGTVWGPAPRSFQVQLWARVVANCPYHVAATFESFRHEKGKAVISAADLSVAVNGQEVPIEKGRVAVAHSPRPTSLAGEDVGLNLLVKVKGAERYPQGRYGGALVITVMPGS</sequence>
<dbReference type="AlphaFoldDB" id="A0AAW6TV29"/>
<keyword evidence="3" id="KW-1185">Reference proteome</keyword>
<accession>A0AAW6TV29</accession>
<feature type="signal peptide" evidence="1">
    <location>
        <begin position="1"/>
        <end position="23"/>
    </location>
</feature>
<dbReference type="EMBL" id="JASCXX010000004">
    <property type="protein sequence ID" value="MDI6448317.1"/>
    <property type="molecule type" value="Genomic_DNA"/>
</dbReference>
<evidence type="ECO:0008006" key="4">
    <source>
        <dbReference type="Google" id="ProtNLM"/>
    </source>
</evidence>
<name>A0AAW6TV29_9BACT</name>
<protein>
    <recommendedName>
        <fullName evidence="4">Fimbrial protein</fullName>
    </recommendedName>
</protein>
<dbReference type="RefSeq" id="WP_349243725.1">
    <property type="nucleotide sequence ID" value="NZ_JASCXX010000004.1"/>
</dbReference>
<proteinExistence type="predicted"/>
<reference evidence="2" key="1">
    <citation type="submission" date="2023-05" db="EMBL/GenBank/DDBJ databases">
        <title>Anaerotaeda fermentans gen. nov., sp. nov., a novel anaerobic planctomycete of the new family within the order Sedimentisphaerales isolated from Taman Peninsula, Russia.</title>
        <authorList>
            <person name="Khomyakova M.A."/>
            <person name="Merkel A.Y."/>
            <person name="Slobodkin A.I."/>
        </authorList>
    </citation>
    <scope>NUCLEOTIDE SEQUENCE</scope>
    <source>
        <strain evidence="2">M17dextr</strain>
    </source>
</reference>
<feature type="chain" id="PRO_5043510189" description="Fimbrial protein" evidence="1">
    <location>
        <begin position="24"/>
        <end position="153"/>
    </location>
</feature>